<evidence type="ECO:0000313" key="1">
    <source>
        <dbReference type="EMBL" id="PHM36453.1"/>
    </source>
</evidence>
<dbReference type="AlphaFoldDB" id="A0A1N6MU95"/>
<accession>A0A1N6MU95</accession>
<dbReference type="EMBL" id="FTLG01000051">
    <property type="protein sequence ID" value="SIP72426.1"/>
    <property type="molecule type" value="Genomic_DNA"/>
</dbReference>
<keyword evidence="4" id="KW-1185">Reference proteome</keyword>
<reference evidence="3" key="2">
    <citation type="submission" date="2016-12" db="EMBL/GenBank/DDBJ databases">
        <authorList>
            <person name="Gaudriault S."/>
        </authorList>
    </citation>
    <scope>NUCLEOTIDE SEQUENCE [LARGE SCALE GENOMIC DNA]</scope>
    <source>
        <strain evidence="3">HGB1681 (deposited as PTA-6826 in the American Type Culture Collection)</strain>
    </source>
</reference>
<name>A0A1N6MU95_9GAMM</name>
<dbReference type="Proteomes" id="UP000224871">
    <property type="component" value="Unassembled WGS sequence"/>
</dbReference>
<organism evidence="2 3">
    <name type="scientific">Xenorhabdus innexi</name>
    <dbReference type="NCBI Taxonomy" id="290109"/>
    <lineage>
        <taxon>Bacteria</taxon>
        <taxon>Pseudomonadati</taxon>
        <taxon>Pseudomonadota</taxon>
        <taxon>Gammaproteobacteria</taxon>
        <taxon>Enterobacterales</taxon>
        <taxon>Morganellaceae</taxon>
        <taxon>Xenorhabdus</taxon>
    </lineage>
</organism>
<sequence>MVNNRDGLLYAENNEYYISTNYIDIDCFKKEKDNMGNAILVLFNGINQFTALNNAIFLVQPLGSIPNRSNSLRPKVLSQLAKLIPDFWAASSNCSFSSGVIRILNCGDCPSPFGLLSRFIVDKWSPIALALSILGGHLNMVKPIKSTPPHSATNTERGLTIHDNDSIEVAMFQYTFLNGKGKARLPKFFPMYLISIVEVSHV</sequence>
<dbReference type="Proteomes" id="UP000196435">
    <property type="component" value="Unassembled WGS sequence"/>
</dbReference>
<proteinExistence type="predicted"/>
<evidence type="ECO:0000313" key="4">
    <source>
        <dbReference type="Proteomes" id="UP000224871"/>
    </source>
</evidence>
<dbReference type="EMBL" id="NIBU01000014">
    <property type="protein sequence ID" value="PHM36453.1"/>
    <property type="molecule type" value="Genomic_DNA"/>
</dbReference>
<gene>
    <name evidence="1" type="ORF">Xinn_01592</name>
    <name evidence="2" type="ORF">XIS1_1440053</name>
</gene>
<reference evidence="1 4" key="3">
    <citation type="journal article" date="2017" name="Nat. Microbiol.">
        <title>Natural product diversity associated with the nematode symbionts Photorhabdus and Xenorhabdus.</title>
        <authorList>
            <person name="Tobias N.J."/>
            <person name="Wolff H."/>
            <person name="Djahanschiri B."/>
            <person name="Grundmann F."/>
            <person name="Kronenwerth M."/>
            <person name="Shi Y.M."/>
            <person name="Simonyi S."/>
            <person name="Grun P."/>
            <person name="Shapiro-Ilan D."/>
            <person name="Pidot S.J."/>
            <person name="Stinear T.P."/>
            <person name="Ebersberger I."/>
            <person name="Bode H.B."/>
        </authorList>
    </citation>
    <scope>NUCLEOTIDE SEQUENCE [LARGE SCALE GENOMIC DNA]</scope>
    <source>
        <strain evidence="1 4">DSM 16336</strain>
    </source>
</reference>
<reference evidence="2" key="1">
    <citation type="submission" date="2016-12" db="EMBL/GenBank/DDBJ databases">
        <authorList>
            <person name="Song W.-J."/>
            <person name="Kurnit D.M."/>
        </authorList>
    </citation>
    <scope>NUCLEOTIDE SEQUENCE [LARGE SCALE GENOMIC DNA]</scope>
    <source>
        <strain evidence="2">HGB1681</strain>
    </source>
</reference>
<evidence type="ECO:0000313" key="2">
    <source>
        <dbReference type="EMBL" id="SIP72426.1"/>
    </source>
</evidence>
<evidence type="ECO:0000313" key="3">
    <source>
        <dbReference type="Proteomes" id="UP000196435"/>
    </source>
</evidence>
<protein>
    <submittedName>
        <fullName evidence="2">Uncharacterized protein</fullName>
    </submittedName>
</protein>